<evidence type="ECO:0000313" key="3">
    <source>
        <dbReference type="Proteomes" id="UP000681967"/>
    </source>
</evidence>
<dbReference type="PANTHER" id="PTHR12837">
    <property type="entry name" value="POLY ADP-RIBOSE GLYCOHYDROLASE"/>
    <property type="match status" value="1"/>
</dbReference>
<accession>A0A8S3FAQ5</accession>
<dbReference type="PANTHER" id="PTHR12837:SF0">
    <property type="entry name" value="POLY(ADP-RIBOSE) GLYCOHYDROLASE"/>
    <property type="match status" value="1"/>
</dbReference>
<dbReference type="Proteomes" id="UP000681967">
    <property type="component" value="Unassembled WGS sequence"/>
</dbReference>
<gene>
    <name evidence="2" type="ORF">BYL167_LOCUS65693</name>
</gene>
<evidence type="ECO:0000259" key="1">
    <source>
        <dbReference type="Pfam" id="PF05028"/>
    </source>
</evidence>
<dbReference type="GO" id="GO:0009225">
    <property type="term" value="P:nucleotide-sugar metabolic process"/>
    <property type="evidence" value="ECO:0007669"/>
    <property type="project" value="TreeGrafter"/>
</dbReference>
<dbReference type="InterPro" id="IPR046372">
    <property type="entry name" value="PARG_cat_C"/>
</dbReference>
<dbReference type="GO" id="GO:0006282">
    <property type="term" value="P:regulation of DNA repair"/>
    <property type="evidence" value="ECO:0007669"/>
    <property type="project" value="InterPro"/>
</dbReference>
<dbReference type="Pfam" id="PF05028">
    <property type="entry name" value="PARG_cat_C"/>
    <property type="match status" value="1"/>
</dbReference>
<dbReference type="EMBL" id="CAJOBH010241533">
    <property type="protein sequence ID" value="CAF5111060.1"/>
    <property type="molecule type" value="Genomic_DNA"/>
</dbReference>
<dbReference type="GO" id="GO:0005975">
    <property type="term" value="P:carbohydrate metabolic process"/>
    <property type="evidence" value="ECO:0007669"/>
    <property type="project" value="InterPro"/>
</dbReference>
<sequence length="120" mass="13853">MDAIRFPDQRSQYNMKYIDRDLLKAYTSFYPQETKKKGNACFGIATGSWGCGVFNGDRQVKAIIQLMAASAAGRPLIYASYLDKKLVNSFFEVHQYLLDQKAEVRDLYRYLERYCGQPGR</sequence>
<dbReference type="GO" id="GO:0005634">
    <property type="term" value="C:nucleus"/>
    <property type="evidence" value="ECO:0007669"/>
    <property type="project" value="TreeGrafter"/>
</dbReference>
<dbReference type="InterPro" id="IPR007724">
    <property type="entry name" value="Poly_GlycHdrlase"/>
</dbReference>
<proteinExistence type="predicted"/>
<dbReference type="AlphaFoldDB" id="A0A8S3FAQ5"/>
<reference evidence="2" key="1">
    <citation type="submission" date="2021-02" db="EMBL/GenBank/DDBJ databases">
        <authorList>
            <person name="Nowell W R."/>
        </authorList>
    </citation>
    <scope>NUCLEOTIDE SEQUENCE</scope>
</reference>
<evidence type="ECO:0000313" key="2">
    <source>
        <dbReference type="EMBL" id="CAF5111060.1"/>
    </source>
</evidence>
<comment type="caution">
    <text evidence="2">The sequence shown here is derived from an EMBL/GenBank/DDBJ whole genome shotgun (WGS) entry which is preliminary data.</text>
</comment>
<dbReference type="GO" id="GO:0004649">
    <property type="term" value="F:poly(ADP-ribose) glycohydrolase activity"/>
    <property type="evidence" value="ECO:0007669"/>
    <property type="project" value="InterPro"/>
</dbReference>
<dbReference type="GO" id="GO:0005737">
    <property type="term" value="C:cytoplasm"/>
    <property type="evidence" value="ECO:0007669"/>
    <property type="project" value="TreeGrafter"/>
</dbReference>
<feature type="domain" description="PARG catalytic Macro" evidence="1">
    <location>
        <begin position="1"/>
        <end position="86"/>
    </location>
</feature>
<protein>
    <recommendedName>
        <fullName evidence="1">PARG catalytic Macro domain-containing protein</fullName>
    </recommendedName>
</protein>
<organism evidence="2 3">
    <name type="scientific">Rotaria magnacalcarata</name>
    <dbReference type="NCBI Taxonomy" id="392030"/>
    <lineage>
        <taxon>Eukaryota</taxon>
        <taxon>Metazoa</taxon>
        <taxon>Spiralia</taxon>
        <taxon>Gnathifera</taxon>
        <taxon>Rotifera</taxon>
        <taxon>Eurotatoria</taxon>
        <taxon>Bdelloidea</taxon>
        <taxon>Philodinida</taxon>
        <taxon>Philodinidae</taxon>
        <taxon>Rotaria</taxon>
    </lineage>
</organism>
<name>A0A8S3FAQ5_9BILA</name>
<feature type="non-terminal residue" evidence="2">
    <location>
        <position position="1"/>
    </location>
</feature>
<dbReference type="GO" id="GO:1990966">
    <property type="term" value="P:ATP generation from poly-ADP-D-ribose"/>
    <property type="evidence" value="ECO:0007669"/>
    <property type="project" value="TreeGrafter"/>
</dbReference>